<keyword evidence="4" id="KW-0508">mRNA splicing</keyword>
<evidence type="ECO:0000256" key="3">
    <source>
        <dbReference type="ARBA" id="ARBA00022737"/>
    </source>
</evidence>
<protein>
    <recommendedName>
        <fullName evidence="6">Serine-threonine kinase receptor-associated protein</fullName>
    </recommendedName>
</protein>
<reference evidence="9 10" key="1">
    <citation type="submission" date="2023-01" db="EMBL/GenBank/DDBJ databases">
        <authorList>
            <person name="Kreplak J."/>
        </authorList>
    </citation>
    <scope>NUCLEOTIDE SEQUENCE [LARGE SCALE GENOMIC DNA]</scope>
</reference>
<comment type="similarity">
    <text evidence="5">Belongs to the WD repeat STRAP family.</text>
</comment>
<dbReference type="FunFam" id="2.130.10.10:FF:000133">
    <property type="entry name" value="Serine-threonine kinase receptor-associated protein"/>
    <property type="match status" value="1"/>
</dbReference>
<dbReference type="AlphaFoldDB" id="A0AAV0YT75"/>
<dbReference type="PROSITE" id="PS50294">
    <property type="entry name" value="WD_REPEATS_REGION"/>
    <property type="match status" value="1"/>
</dbReference>
<evidence type="ECO:0000256" key="1">
    <source>
        <dbReference type="ARBA" id="ARBA00022574"/>
    </source>
</evidence>
<keyword evidence="2" id="KW-0507">mRNA processing</keyword>
<sequence length="351" mass="38253">MEKKKATVPLVCHGHSRPVVDLFYSPVTPDGFFLISASKDASPMLRNGETGDWIGTFEGHKGAVWSCCLDANALRAATASADFSTKVWDALTGDELHSFEHKHIVRACAFSEDTHLLLTGGAEKILRIYDLNRPDAPPKEVDKSPGSVRSVAWLHSDQTILSSCTDMGGVRLWDVRTGKIVQTLDTKSPMTSAEVSQDGRYITTADGSTVKFWDANHYGLVKSYDMPCTVESASLEPKFGNKFVAGGEDLWVHVFDFHTGNEIACNKGHHGPVHCVRFSPGGESYASGSEDGTIRIWQTGPLTPGELEGLSPNGSLEREKANAEEDVSRRIEGFHITDEKSKGKEEAGDEL</sequence>
<feature type="repeat" description="WD" evidence="7">
    <location>
        <begin position="266"/>
        <end position="298"/>
    </location>
</feature>
<dbReference type="CDD" id="cd00200">
    <property type="entry name" value="WD40"/>
    <property type="match status" value="1"/>
</dbReference>
<evidence type="ECO:0000313" key="10">
    <source>
        <dbReference type="Proteomes" id="UP001157006"/>
    </source>
</evidence>
<dbReference type="Pfam" id="PF00400">
    <property type="entry name" value="WD40"/>
    <property type="match status" value="4"/>
</dbReference>
<evidence type="ECO:0000313" key="9">
    <source>
        <dbReference type="EMBL" id="CAI8587252.1"/>
    </source>
</evidence>
<dbReference type="Gene3D" id="2.130.10.10">
    <property type="entry name" value="YVTN repeat-like/Quinoprotein amine dehydrogenase"/>
    <property type="match status" value="1"/>
</dbReference>
<feature type="repeat" description="WD" evidence="7">
    <location>
        <begin position="98"/>
        <end position="132"/>
    </location>
</feature>
<accession>A0AAV0YT75</accession>
<dbReference type="SUPFAM" id="SSF50978">
    <property type="entry name" value="WD40 repeat-like"/>
    <property type="match status" value="1"/>
</dbReference>
<dbReference type="PANTHER" id="PTHR19877">
    <property type="entry name" value="EUKARYOTIC TRANSLATION INITIATION FACTOR 3 SUBUNIT I"/>
    <property type="match status" value="1"/>
</dbReference>
<evidence type="ECO:0000256" key="8">
    <source>
        <dbReference type="SAM" id="MobiDB-lite"/>
    </source>
</evidence>
<feature type="region of interest" description="Disordered" evidence="8">
    <location>
        <begin position="300"/>
        <end position="351"/>
    </location>
</feature>
<evidence type="ECO:0000256" key="2">
    <source>
        <dbReference type="ARBA" id="ARBA00022664"/>
    </source>
</evidence>
<dbReference type="EMBL" id="OX451736">
    <property type="protein sequence ID" value="CAI8587252.1"/>
    <property type="molecule type" value="Genomic_DNA"/>
</dbReference>
<dbReference type="SMART" id="SM00320">
    <property type="entry name" value="WD40"/>
    <property type="match status" value="7"/>
</dbReference>
<feature type="repeat" description="WD" evidence="7">
    <location>
        <begin position="57"/>
        <end position="98"/>
    </location>
</feature>
<gene>
    <name evidence="9" type="ORF">VFH_I290760</name>
</gene>
<feature type="compositionally biased region" description="Basic and acidic residues" evidence="8">
    <location>
        <begin position="316"/>
        <end position="351"/>
    </location>
</feature>
<keyword evidence="1 7" id="KW-0853">WD repeat</keyword>
<keyword evidence="10" id="KW-1185">Reference proteome</keyword>
<dbReference type="GO" id="GO:0000387">
    <property type="term" value="P:spliceosomal snRNP assembly"/>
    <property type="evidence" value="ECO:0007669"/>
    <property type="project" value="TreeGrafter"/>
</dbReference>
<organism evidence="9 10">
    <name type="scientific">Vicia faba</name>
    <name type="common">Broad bean</name>
    <name type="synonym">Faba vulgaris</name>
    <dbReference type="NCBI Taxonomy" id="3906"/>
    <lineage>
        <taxon>Eukaryota</taxon>
        <taxon>Viridiplantae</taxon>
        <taxon>Streptophyta</taxon>
        <taxon>Embryophyta</taxon>
        <taxon>Tracheophyta</taxon>
        <taxon>Spermatophyta</taxon>
        <taxon>Magnoliopsida</taxon>
        <taxon>eudicotyledons</taxon>
        <taxon>Gunneridae</taxon>
        <taxon>Pentapetalae</taxon>
        <taxon>rosids</taxon>
        <taxon>fabids</taxon>
        <taxon>Fabales</taxon>
        <taxon>Fabaceae</taxon>
        <taxon>Papilionoideae</taxon>
        <taxon>50 kb inversion clade</taxon>
        <taxon>NPAAA clade</taxon>
        <taxon>Hologalegina</taxon>
        <taxon>IRL clade</taxon>
        <taxon>Fabeae</taxon>
        <taxon>Vicia</taxon>
    </lineage>
</organism>
<dbReference type="PANTHER" id="PTHR19877:SF13">
    <property type="entry name" value="SERINE-THREONINE KINASE RECEPTOR-ASSOCIATED PROTEIN"/>
    <property type="match status" value="1"/>
</dbReference>
<dbReference type="GO" id="GO:0003723">
    <property type="term" value="F:RNA binding"/>
    <property type="evidence" value="ECO:0007669"/>
    <property type="project" value="TreeGrafter"/>
</dbReference>
<evidence type="ECO:0000256" key="5">
    <source>
        <dbReference type="ARBA" id="ARBA00038394"/>
    </source>
</evidence>
<dbReference type="InterPro" id="IPR036322">
    <property type="entry name" value="WD40_repeat_dom_sf"/>
</dbReference>
<proteinExistence type="inferred from homology"/>
<evidence type="ECO:0000256" key="7">
    <source>
        <dbReference type="PROSITE-ProRule" id="PRU00221"/>
    </source>
</evidence>
<keyword evidence="3" id="KW-0677">Repeat</keyword>
<dbReference type="PROSITE" id="PS50082">
    <property type="entry name" value="WD_REPEATS_2"/>
    <property type="match status" value="3"/>
</dbReference>
<evidence type="ECO:0000256" key="6">
    <source>
        <dbReference type="ARBA" id="ARBA00040390"/>
    </source>
</evidence>
<dbReference type="InterPro" id="IPR001680">
    <property type="entry name" value="WD40_rpt"/>
</dbReference>
<evidence type="ECO:0000256" key="4">
    <source>
        <dbReference type="ARBA" id="ARBA00023187"/>
    </source>
</evidence>
<dbReference type="GO" id="GO:0032797">
    <property type="term" value="C:SMN complex"/>
    <property type="evidence" value="ECO:0007669"/>
    <property type="project" value="TreeGrafter"/>
</dbReference>
<name>A0AAV0YT75_VICFA</name>
<dbReference type="InterPro" id="IPR015943">
    <property type="entry name" value="WD40/YVTN_repeat-like_dom_sf"/>
</dbReference>
<dbReference type="Proteomes" id="UP001157006">
    <property type="component" value="Chromosome 1L"/>
</dbReference>